<dbReference type="RefSeq" id="WP_136820761.1">
    <property type="nucleotide sequence ID" value="NZ_BMJX01000003.1"/>
</dbReference>
<evidence type="ECO:0000259" key="1">
    <source>
        <dbReference type="Pfam" id="PF03358"/>
    </source>
</evidence>
<feature type="domain" description="NADPH-dependent FMN reductase-like" evidence="1">
    <location>
        <begin position="6"/>
        <end position="149"/>
    </location>
</feature>
<dbReference type="PANTHER" id="PTHR30543:SF21">
    <property type="entry name" value="NAD(P)H-DEPENDENT FMN REDUCTASE LOT6"/>
    <property type="match status" value="1"/>
</dbReference>
<gene>
    <name evidence="2" type="ORF">FAZ19_10890</name>
</gene>
<name>A0A4U0H5N2_9SPHI</name>
<proteinExistence type="predicted"/>
<dbReference type="Gene3D" id="3.40.50.360">
    <property type="match status" value="1"/>
</dbReference>
<dbReference type="EMBL" id="SUKA01000003">
    <property type="protein sequence ID" value="TJY65632.1"/>
    <property type="molecule type" value="Genomic_DNA"/>
</dbReference>
<dbReference type="GO" id="GO:0016491">
    <property type="term" value="F:oxidoreductase activity"/>
    <property type="evidence" value="ECO:0007669"/>
    <property type="project" value="InterPro"/>
</dbReference>
<dbReference type="InterPro" id="IPR029039">
    <property type="entry name" value="Flavoprotein-like_sf"/>
</dbReference>
<organism evidence="2 3">
    <name type="scientific">Sphingobacterium alkalisoli</name>
    <dbReference type="NCBI Taxonomy" id="1874115"/>
    <lineage>
        <taxon>Bacteria</taxon>
        <taxon>Pseudomonadati</taxon>
        <taxon>Bacteroidota</taxon>
        <taxon>Sphingobacteriia</taxon>
        <taxon>Sphingobacteriales</taxon>
        <taxon>Sphingobacteriaceae</taxon>
        <taxon>Sphingobacterium</taxon>
    </lineage>
</organism>
<dbReference type="OrthoDB" id="9812295at2"/>
<dbReference type="GO" id="GO:0005829">
    <property type="term" value="C:cytosol"/>
    <property type="evidence" value="ECO:0007669"/>
    <property type="project" value="TreeGrafter"/>
</dbReference>
<protein>
    <submittedName>
        <fullName evidence="2">NAD(P)H-dependent oxidoreductase</fullName>
    </submittedName>
</protein>
<comment type="caution">
    <text evidence="2">The sequence shown here is derived from an EMBL/GenBank/DDBJ whole genome shotgun (WGS) entry which is preliminary data.</text>
</comment>
<dbReference type="Pfam" id="PF03358">
    <property type="entry name" value="FMN_red"/>
    <property type="match status" value="1"/>
</dbReference>
<dbReference type="InterPro" id="IPR050712">
    <property type="entry name" value="NAD(P)H-dep_reductase"/>
</dbReference>
<accession>A0A4U0H5N2</accession>
<reference evidence="2 3" key="1">
    <citation type="submission" date="2019-04" db="EMBL/GenBank/DDBJ databases">
        <title>Sphingobacterium olei sp. nov., isolated from oil-contaminated soil.</title>
        <authorList>
            <person name="Liu B."/>
        </authorList>
    </citation>
    <scope>NUCLEOTIDE SEQUENCE [LARGE SCALE GENOMIC DNA]</scope>
    <source>
        <strain evidence="2 3">Y3L14</strain>
    </source>
</reference>
<evidence type="ECO:0000313" key="3">
    <source>
        <dbReference type="Proteomes" id="UP000309872"/>
    </source>
</evidence>
<dbReference type="Proteomes" id="UP000309872">
    <property type="component" value="Unassembled WGS sequence"/>
</dbReference>
<dbReference type="InterPro" id="IPR005025">
    <property type="entry name" value="FMN_Rdtase-like_dom"/>
</dbReference>
<dbReference type="AlphaFoldDB" id="A0A4U0H5N2"/>
<evidence type="ECO:0000313" key="2">
    <source>
        <dbReference type="EMBL" id="TJY65632.1"/>
    </source>
</evidence>
<dbReference type="GO" id="GO:0010181">
    <property type="term" value="F:FMN binding"/>
    <property type="evidence" value="ECO:0007669"/>
    <property type="project" value="TreeGrafter"/>
</dbReference>
<sequence length="183" mass="20465">MKTKTIGIVIGSLRKDSFNKKVAKFLTTVAPENLTFQTLEIGDLPLYNQDFDEEGSPESYIRLRKEVKALDAILFLTPEYNRSIPGVLKNALDAASRPYGQNAWKGKPAAVVSVSIGNISGFGANHHLRQCLTFLDMPTLQQPEMYLGEIANSLDEQGNFKDPKTVEFLTAFMNTFADWINKF</sequence>
<keyword evidence="3" id="KW-1185">Reference proteome</keyword>
<dbReference type="SUPFAM" id="SSF52218">
    <property type="entry name" value="Flavoproteins"/>
    <property type="match status" value="1"/>
</dbReference>
<dbReference type="PANTHER" id="PTHR30543">
    <property type="entry name" value="CHROMATE REDUCTASE"/>
    <property type="match status" value="1"/>
</dbReference>